<dbReference type="RefSeq" id="XP_031852003.1">
    <property type="nucleotide sequence ID" value="XM_031996112.1"/>
</dbReference>
<dbReference type="Pfam" id="PF13254">
    <property type="entry name" value="DUF4045"/>
    <property type="match status" value="1"/>
</dbReference>
<feature type="compositionally biased region" description="Polar residues" evidence="1">
    <location>
        <begin position="999"/>
        <end position="1019"/>
    </location>
</feature>
<feature type="compositionally biased region" description="Polar residues" evidence="1">
    <location>
        <begin position="523"/>
        <end position="569"/>
    </location>
</feature>
<feature type="compositionally biased region" description="Polar residues" evidence="1">
    <location>
        <begin position="1222"/>
        <end position="1233"/>
    </location>
</feature>
<dbReference type="GeneID" id="43580212"/>
<feature type="compositionally biased region" description="Basic residues" evidence="1">
    <location>
        <begin position="1059"/>
        <end position="1074"/>
    </location>
</feature>
<feature type="compositionally biased region" description="Basic and acidic residues" evidence="1">
    <location>
        <begin position="1045"/>
        <end position="1058"/>
    </location>
</feature>
<feature type="compositionally biased region" description="Low complexity" evidence="1">
    <location>
        <begin position="811"/>
        <end position="825"/>
    </location>
</feature>
<evidence type="ECO:0000256" key="1">
    <source>
        <dbReference type="SAM" id="MobiDB-lite"/>
    </source>
</evidence>
<dbReference type="OrthoDB" id="4094355at2759"/>
<feature type="compositionally biased region" description="Low complexity" evidence="1">
    <location>
        <begin position="151"/>
        <end position="163"/>
    </location>
</feature>
<feature type="compositionally biased region" description="Basic and acidic residues" evidence="1">
    <location>
        <begin position="301"/>
        <end position="320"/>
    </location>
</feature>
<feature type="compositionally biased region" description="Polar residues" evidence="1">
    <location>
        <begin position="1076"/>
        <end position="1085"/>
    </location>
</feature>
<feature type="region of interest" description="Disordered" evidence="1">
    <location>
        <begin position="956"/>
        <end position="976"/>
    </location>
</feature>
<feature type="compositionally biased region" description="Polar residues" evidence="1">
    <location>
        <begin position="416"/>
        <end position="451"/>
    </location>
</feature>
<evidence type="ECO:0000259" key="2">
    <source>
        <dbReference type="Pfam" id="PF13254"/>
    </source>
</evidence>
<feature type="region of interest" description="Disordered" evidence="1">
    <location>
        <begin position="143"/>
        <end position="163"/>
    </location>
</feature>
<feature type="compositionally biased region" description="Low complexity" evidence="1">
    <location>
        <begin position="230"/>
        <end position="247"/>
    </location>
</feature>
<dbReference type="EMBL" id="CABVLU010000001">
    <property type="protein sequence ID" value="VVT46792.1"/>
    <property type="molecule type" value="Genomic_DNA"/>
</dbReference>
<feature type="compositionally biased region" description="Polar residues" evidence="1">
    <location>
        <begin position="331"/>
        <end position="348"/>
    </location>
</feature>
<feature type="compositionally biased region" description="Polar residues" evidence="1">
    <location>
        <begin position="268"/>
        <end position="280"/>
    </location>
</feature>
<dbReference type="InterPro" id="IPR025118">
    <property type="entry name" value="DUF4045"/>
</dbReference>
<protein>
    <recommendedName>
        <fullName evidence="2">DUF4045 domain-containing protein</fullName>
    </recommendedName>
</protein>
<feature type="region of interest" description="Disordered" evidence="1">
    <location>
        <begin position="988"/>
        <end position="1123"/>
    </location>
</feature>
<evidence type="ECO:0000313" key="3">
    <source>
        <dbReference type="EMBL" id="VVT46792.1"/>
    </source>
</evidence>
<feature type="compositionally biased region" description="Basic and acidic residues" evidence="1">
    <location>
        <begin position="703"/>
        <end position="739"/>
    </location>
</feature>
<feature type="domain" description="DUF4045" evidence="2">
    <location>
        <begin position="10"/>
        <end position="846"/>
    </location>
</feature>
<evidence type="ECO:0000313" key="4">
    <source>
        <dbReference type="Proteomes" id="UP000398389"/>
    </source>
</evidence>
<dbReference type="Proteomes" id="UP000398389">
    <property type="component" value="Unassembled WGS sequence"/>
</dbReference>
<feature type="compositionally biased region" description="Polar residues" evidence="1">
    <location>
        <begin position="670"/>
        <end position="680"/>
    </location>
</feature>
<feature type="region of interest" description="Disordered" evidence="1">
    <location>
        <begin position="1138"/>
        <end position="1233"/>
    </location>
</feature>
<feature type="region of interest" description="Disordered" evidence="1">
    <location>
        <begin position="44"/>
        <end position="72"/>
    </location>
</feature>
<feature type="region of interest" description="Disordered" evidence="1">
    <location>
        <begin position="495"/>
        <end position="933"/>
    </location>
</feature>
<feature type="compositionally biased region" description="Low complexity" evidence="1">
    <location>
        <begin position="401"/>
        <end position="415"/>
    </location>
</feature>
<accession>A0A5E8B5G2</accession>
<organism evidence="3 4">
    <name type="scientific">Magnusiomyces paraingens</name>
    <dbReference type="NCBI Taxonomy" id="2606893"/>
    <lineage>
        <taxon>Eukaryota</taxon>
        <taxon>Fungi</taxon>
        <taxon>Dikarya</taxon>
        <taxon>Ascomycota</taxon>
        <taxon>Saccharomycotina</taxon>
        <taxon>Dipodascomycetes</taxon>
        <taxon>Dipodascales</taxon>
        <taxon>Dipodascaceae</taxon>
        <taxon>Magnusiomyces</taxon>
    </lineage>
</organism>
<feature type="compositionally biased region" description="Acidic residues" evidence="1">
    <location>
        <begin position="869"/>
        <end position="881"/>
    </location>
</feature>
<keyword evidence="4" id="KW-1185">Reference proteome</keyword>
<feature type="compositionally biased region" description="Acidic residues" evidence="1">
    <location>
        <begin position="575"/>
        <end position="587"/>
    </location>
</feature>
<gene>
    <name evidence="3" type="ORF">SAPINGB_P001389</name>
</gene>
<sequence length="1289" mass="140506">MTLDDDSTNSEVNDFLLRIKQLGEKTDREDELRQRRLEQDILEGRKRRQALRAERTRSLSPEKIASSSSTKLSTVPVLNELDDVSLPPASEKLSKADEIKKAIASIAGPTGTLPLFPSEKKCVSEPLPVKDVQPLSRSYLDKRPVALAPKSSQSFQKQSDSISHTSDIFPHLKSISSSSLAEKPGNNDKAEFSSVRLKKIDPLLKQGSHGSVESNEEPVFSSKSLKKVNLKNPVENENDNEPPLNLPKQRNPSSSKKVPPTAPVKPRSLSSQKKSITSNDSTEENPKNGFFEATEEDVDKEEEKAEEKPEKETSTRSLENEEKEPEIISPLPTSLSSGLRKAQTTSSHNIHDKVSGTVHGRVPLPGMASNVSHPKPLHTSKLSSDSITLPSLRPTNVFHGQSSPNRSPSQSPTRSLTQSPTRSPTHSPCHSAVHTPTHSPSRQTLRPNLSPSAVDLRPSASSLNPAGSFLATRASTIVVPRPKSPTRGGFVQSAMLKREGTVTNRPRADSASGNIFDGIMLANPSSNKVNLTGSRSPSPTRHARTQSATNIESYHSLKTLSPPNLQPVNQGEDSKEFEEFEDGEDSEENKKHLSSPPRSARNSDERGSPRSSVAGSLKATDSRRWSPVKQTWLGSALMKNSPSSPPDPSPNMSRMPTVIRAPSPTRHNRGNSLSTISTGKLTFPVPPPSRPPLHNVALSEPLWIEKDDAGVEYEEKNPAKPEPPKPRKTLEGDSCDKLDTPPSPPPSRPMDESNSTSFSKPAPKPPGNFSSSLSRNNTIRPAVPKKPDLISKLEKPTLPSDALEKLRALRSGVQSSQNSKSPSSESELDQVKASLRRSNTLQFKPSRSIRNGPRPVPPKSLVSRGPSYFEEENEDDEDEEAPPLPIRPSQRSYALHENNIEDDEEVEPPRLPPRKHVVSRTTGPLPPVPDSLAVRNHIETPDPITEARKFLYGPSNEEKEADESFYSGTPNIPNFLNKKTAKSFATDLSEVLSRGKPASRSQPSSQPGLTSLDDTTKSFSPRFERMAGLKKSHTFDFDGPSNGKGGDENENKKVELKHMTKGRARGPRGRKLPKNIKSTPVSGASTPREESDRFRKAHQRQRSRSLSPDFAKRLSHTTATSNTLPLVRKPKNFVIEKQDKATEDDDDLFEIPTAPPSRALTPSSNDESGVLLISKTRKTLPPPPAALQPGHSRPGSPIILSPVGSSMQSGVTVARQKPVIRKSSQSVSKGMAQNATNGNTALVAQPVALPLSSNEVLLPNSPIQKIARKPVKPAPAKPRKPSSSVHVES</sequence>
<feature type="region of interest" description="Disordered" evidence="1">
    <location>
        <begin position="1259"/>
        <end position="1289"/>
    </location>
</feature>
<feature type="compositionally biased region" description="Basic and acidic residues" evidence="1">
    <location>
        <begin position="785"/>
        <end position="795"/>
    </location>
</feature>
<feature type="compositionally biased region" description="Polar residues" evidence="1">
    <location>
        <begin position="836"/>
        <end position="849"/>
    </location>
</feature>
<proteinExistence type="predicted"/>
<feature type="region of interest" description="Disordered" evidence="1">
    <location>
        <begin position="176"/>
        <end position="467"/>
    </location>
</feature>
<reference evidence="3 4" key="1">
    <citation type="submission" date="2019-09" db="EMBL/GenBank/DDBJ databases">
        <authorList>
            <person name="Brejova B."/>
        </authorList>
    </citation>
    <scope>NUCLEOTIDE SEQUENCE [LARGE SCALE GENOMIC DNA]</scope>
</reference>
<feature type="compositionally biased region" description="Polar residues" evidence="1">
    <location>
        <begin position="768"/>
        <end position="779"/>
    </location>
</feature>
<feature type="compositionally biased region" description="Polar residues" evidence="1">
    <location>
        <begin position="380"/>
        <end position="389"/>
    </location>
</feature>
<name>A0A5E8B5G2_9ASCO</name>